<organism evidence="2 3">
    <name type="scientific">Enterococcus faecalis ATCC 6055</name>
    <dbReference type="NCBI Taxonomy" id="1169311"/>
    <lineage>
        <taxon>Bacteria</taxon>
        <taxon>Bacillati</taxon>
        <taxon>Bacillota</taxon>
        <taxon>Bacilli</taxon>
        <taxon>Lactobacillales</taxon>
        <taxon>Enterococcaceae</taxon>
        <taxon>Enterococcus</taxon>
    </lineage>
</organism>
<dbReference type="Pfam" id="PF03374">
    <property type="entry name" value="ANT"/>
    <property type="match status" value="1"/>
</dbReference>
<evidence type="ECO:0000313" key="3">
    <source>
        <dbReference type="Proteomes" id="UP000013638"/>
    </source>
</evidence>
<dbReference type="PROSITE" id="PS51750">
    <property type="entry name" value="BRO_N"/>
    <property type="match status" value="1"/>
</dbReference>
<dbReference type="GO" id="GO:0003677">
    <property type="term" value="F:DNA binding"/>
    <property type="evidence" value="ECO:0007669"/>
    <property type="project" value="InterPro"/>
</dbReference>
<dbReference type="HOGENOM" id="CLU_046670_0_1_9"/>
<dbReference type="InterPro" id="IPR003497">
    <property type="entry name" value="BRO_N_domain"/>
</dbReference>
<sequence length="246" mass="28891">MATQKFENNLFQLEVKTENGESLFDVETVARSLGFTEVKNGKEYVRWRTINGYLKKYLSQEVAKTDFISEPMVYKLAFKANNALAEKFQDWLATEVLPQISKYGMYAKDELLDNPDLLLDVVTKYKEERTLRLMAEQRVNELQPKATYYDLVIQNKSLLSVTKIAKDYGISARKLNSLLHEFGIQFKQGDMWFLYQNYADKGYTQSFTHVIDDENSRMSTKWTQKGRLFIYEIMKQNGWFPLIEQN</sequence>
<dbReference type="RefSeq" id="WP_010828997.1">
    <property type="nucleotide sequence ID" value="NZ_KB944862.1"/>
</dbReference>
<dbReference type="Proteomes" id="UP000013638">
    <property type="component" value="Unassembled WGS sequence"/>
</dbReference>
<protein>
    <recommendedName>
        <fullName evidence="1">Bro-N domain-containing protein</fullName>
    </recommendedName>
</protein>
<dbReference type="PATRIC" id="fig|1169311.3.peg.2377"/>
<feature type="domain" description="Bro-N" evidence="1">
    <location>
        <begin position="1"/>
        <end position="104"/>
    </location>
</feature>
<reference evidence="2 3" key="1">
    <citation type="submission" date="2013-02" db="EMBL/GenBank/DDBJ databases">
        <title>The Genome Sequence of Enterococcus faecalis ATCC_6055.</title>
        <authorList>
            <consortium name="The Broad Institute Genome Sequencing Platform"/>
            <consortium name="The Broad Institute Genome Sequencing Center for Infectious Disease"/>
            <person name="Earl A.M."/>
            <person name="Gilmore M.S."/>
            <person name="Lebreton F."/>
            <person name="Walker B."/>
            <person name="Young S.K."/>
            <person name="Zeng Q."/>
            <person name="Gargeya S."/>
            <person name="Fitzgerald M."/>
            <person name="Haas B."/>
            <person name="Abouelleil A."/>
            <person name="Alvarado L."/>
            <person name="Arachchi H.M."/>
            <person name="Berlin A.M."/>
            <person name="Chapman S.B."/>
            <person name="Dewar J."/>
            <person name="Goldberg J."/>
            <person name="Griggs A."/>
            <person name="Gujja S."/>
            <person name="Hansen M."/>
            <person name="Howarth C."/>
            <person name="Imamovic A."/>
            <person name="Larimer J."/>
            <person name="McCowan C."/>
            <person name="Murphy C."/>
            <person name="Neiman D."/>
            <person name="Pearson M."/>
            <person name="Priest M."/>
            <person name="Roberts A."/>
            <person name="Saif S."/>
            <person name="Shea T."/>
            <person name="Sisk P."/>
            <person name="Sykes S."/>
            <person name="Wortman J."/>
            <person name="Nusbaum C."/>
            <person name="Birren B."/>
        </authorList>
    </citation>
    <scope>NUCLEOTIDE SEQUENCE [LARGE SCALE GENOMIC DNA]</scope>
    <source>
        <strain evidence="2 3">ATCC 6055</strain>
    </source>
</reference>
<gene>
    <name evidence="2" type="ORF">WOU_02408</name>
</gene>
<proteinExistence type="predicted"/>
<evidence type="ECO:0000259" key="1">
    <source>
        <dbReference type="PROSITE" id="PS51750"/>
    </source>
</evidence>
<accession>R3I038</accession>
<dbReference type="EMBL" id="ASDZ01000028">
    <property type="protein sequence ID" value="EOK11272.1"/>
    <property type="molecule type" value="Genomic_DNA"/>
</dbReference>
<comment type="caution">
    <text evidence="2">The sequence shown here is derived from an EMBL/GenBank/DDBJ whole genome shotgun (WGS) entry which is preliminary data.</text>
</comment>
<dbReference type="InterPro" id="IPR005039">
    <property type="entry name" value="Ant_C"/>
</dbReference>
<dbReference type="SMART" id="SM01040">
    <property type="entry name" value="Bro-N"/>
    <property type="match status" value="1"/>
</dbReference>
<evidence type="ECO:0000313" key="2">
    <source>
        <dbReference type="EMBL" id="EOK11272.1"/>
    </source>
</evidence>
<dbReference type="AlphaFoldDB" id="R3I038"/>
<name>R3I038_ENTFL</name>
<dbReference type="Pfam" id="PF02498">
    <property type="entry name" value="Bro-N"/>
    <property type="match status" value="1"/>
</dbReference>